<sequence>MVDDRVLKGFIHNIGKHVIPEIRGHLQAAGFLHASRMSGGCKLDLQQISTLLER</sequence>
<organism evidence="1 2">
    <name type="scientific">Gossypium arboreum</name>
    <name type="common">Tree cotton</name>
    <name type="synonym">Gossypium nanking</name>
    <dbReference type="NCBI Taxonomy" id="29729"/>
    <lineage>
        <taxon>Eukaryota</taxon>
        <taxon>Viridiplantae</taxon>
        <taxon>Streptophyta</taxon>
        <taxon>Embryophyta</taxon>
        <taxon>Tracheophyta</taxon>
        <taxon>Spermatophyta</taxon>
        <taxon>Magnoliopsida</taxon>
        <taxon>eudicotyledons</taxon>
        <taxon>Gunneridae</taxon>
        <taxon>Pentapetalae</taxon>
        <taxon>rosids</taxon>
        <taxon>malvids</taxon>
        <taxon>Malvales</taxon>
        <taxon>Malvaceae</taxon>
        <taxon>Malvoideae</taxon>
        <taxon>Gossypium</taxon>
    </lineage>
</organism>
<reference evidence="1 2" key="1">
    <citation type="submission" date="2023-03" db="EMBL/GenBank/DDBJ databases">
        <title>WGS of Gossypium arboreum.</title>
        <authorList>
            <person name="Yu D."/>
        </authorList>
    </citation>
    <scope>NUCLEOTIDE SEQUENCE [LARGE SCALE GENOMIC DNA]</scope>
    <source>
        <tissue evidence="1">Leaf</tissue>
    </source>
</reference>
<keyword evidence="2" id="KW-1185">Reference proteome</keyword>
<proteinExistence type="predicted"/>
<accession>A0ABR0Q9K6</accession>
<protein>
    <submittedName>
        <fullName evidence="1">Uncharacterized protein</fullName>
    </submittedName>
</protein>
<gene>
    <name evidence="1" type="ORF">PVK06_011756</name>
</gene>
<comment type="caution">
    <text evidence="1">The sequence shown here is derived from an EMBL/GenBank/DDBJ whole genome shotgun (WGS) entry which is preliminary data.</text>
</comment>
<evidence type="ECO:0000313" key="1">
    <source>
        <dbReference type="EMBL" id="KAK5836019.1"/>
    </source>
</evidence>
<dbReference type="EMBL" id="JARKNE010000004">
    <property type="protein sequence ID" value="KAK5836019.1"/>
    <property type="molecule type" value="Genomic_DNA"/>
</dbReference>
<name>A0ABR0Q9K6_GOSAR</name>
<dbReference type="Proteomes" id="UP001358586">
    <property type="component" value="Chromosome 4"/>
</dbReference>
<evidence type="ECO:0000313" key="2">
    <source>
        <dbReference type="Proteomes" id="UP001358586"/>
    </source>
</evidence>